<evidence type="ECO:0000259" key="4">
    <source>
        <dbReference type="PROSITE" id="PS51299"/>
    </source>
</evidence>
<evidence type="ECO:0000256" key="2">
    <source>
        <dbReference type="ARBA" id="ARBA00023321"/>
    </source>
</evidence>
<dbReference type="EMBL" id="ML119172">
    <property type="protein sequence ID" value="RPB07935.1"/>
    <property type="molecule type" value="Genomic_DNA"/>
</dbReference>
<dbReference type="SMART" id="SM01252">
    <property type="entry name" value="KilA-N"/>
    <property type="match status" value="1"/>
</dbReference>
<keyword evidence="6" id="KW-1185">Reference proteome</keyword>
<evidence type="ECO:0000313" key="6">
    <source>
        <dbReference type="Proteomes" id="UP000277580"/>
    </source>
</evidence>
<dbReference type="InterPro" id="IPR018004">
    <property type="entry name" value="KilA/APSES_HTH"/>
</dbReference>
<dbReference type="GO" id="GO:0003677">
    <property type="term" value="F:DNA binding"/>
    <property type="evidence" value="ECO:0007669"/>
    <property type="project" value="InterPro"/>
</dbReference>
<dbReference type="PANTHER" id="PTHR38044">
    <property type="entry name" value="BOUQUET FORMATION PROTEIN 4"/>
    <property type="match status" value="1"/>
</dbReference>
<dbReference type="AlphaFoldDB" id="A0A3N4KQ96"/>
<sequence length="487" mass="53352">MPAASVKIMKRSLPSRHNPMLEGSNIPPCTSPQTSPLRPSALPSSRRHHNDQSSTAADPPSTDNELVEMRRLGQTNLGTKSPNDANLFSYVHLRAPLPQPLDGSEIFGNSAPESYFLMRRSQDGFVSSTGMFKASFPWAKKKEEDLERQYVRDHFAQTSNEETAGNLWVHPTDALTLADDYGMRVWIEALLDNEAVVPSDHRKRNITPPPPYFKPAESDAGSVASSTAPATRRRSTRSASPSKRLGTSTPRKTRSSKAAAAKDSPLKKSVAPITETDEESVILTTTETTTVTTTETVPALTNGTKANSALTTPVKNDLKSEPRSEAESETTSEAKIETKREAKSEPKIRVEVDEEVETKGDVEVHTTHVKLELPATEDGEISLPDNSNDVKDVKKMIAKAQEMVDEARKLDTPDAPKTPGTKRKAEEIATIGDKDEDDVEDDDDLKHSAKKSRLAIEEELKREKVKIKALIGLTAVLAIGALFPYVL</sequence>
<feature type="region of interest" description="Disordered" evidence="3">
    <location>
        <begin position="200"/>
        <end position="346"/>
    </location>
</feature>
<dbReference type="InParanoid" id="A0A3N4KQ96"/>
<feature type="compositionally biased region" description="Low complexity" evidence="3">
    <location>
        <begin position="256"/>
        <end position="269"/>
    </location>
</feature>
<dbReference type="SUPFAM" id="SSF54616">
    <property type="entry name" value="DNA-binding domain of Mlu1-box binding protein MBP1"/>
    <property type="match status" value="1"/>
</dbReference>
<dbReference type="PANTHER" id="PTHR38044:SF1">
    <property type="entry name" value="BOUQUET FORMATION PROTEIN 4"/>
    <property type="match status" value="1"/>
</dbReference>
<keyword evidence="2" id="KW-0183">Conidiation</keyword>
<dbReference type="STRING" id="1392247.A0A3N4KQ96"/>
<dbReference type="InterPro" id="IPR003163">
    <property type="entry name" value="Tscrpt_reg_HTH_APSES-type"/>
</dbReference>
<dbReference type="GO" id="GO:0030435">
    <property type="term" value="P:sporulation resulting in formation of a cellular spore"/>
    <property type="evidence" value="ECO:0007669"/>
    <property type="project" value="UniProtKB-KW"/>
</dbReference>
<feature type="compositionally biased region" description="Basic and acidic residues" evidence="3">
    <location>
        <begin position="316"/>
        <end position="346"/>
    </location>
</feature>
<reference evidence="5 6" key="1">
    <citation type="journal article" date="2018" name="Nat. Ecol. Evol.">
        <title>Pezizomycetes genomes reveal the molecular basis of ectomycorrhizal truffle lifestyle.</title>
        <authorList>
            <person name="Murat C."/>
            <person name="Payen T."/>
            <person name="Noel B."/>
            <person name="Kuo A."/>
            <person name="Morin E."/>
            <person name="Chen J."/>
            <person name="Kohler A."/>
            <person name="Krizsan K."/>
            <person name="Balestrini R."/>
            <person name="Da Silva C."/>
            <person name="Montanini B."/>
            <person name="Hainaut M."/>
            <person name="Levati E."/>
            <person name="Barry K.W."/>
            <person name="Belfiori B."/>
            <person name="Cichocki N."/>
            <person name="Clum A."/>
            <person name="Dockter R.B."/>
            <person name="Fauchery L."/>
            <person name="Guy J."/>
            <person name="Iotti M."/>
            <person name="Le Tacon F."/>
            <person name="Lindquist E.A."/>
            <person name="Lipzen A."/>
            <person name="Malagnac F."/>
            <person name="Mello A."/>
            <person name="Molinier V."/>
            <person name="Miyauchi S."/>
            <person name="Poulain J."/>
            <person name="Riccioni C."/>
            <person name="Rubini A."/>
            <person name="Sitrit Y."/>
            <person name="Splivallo R."/>
            <person name="Traeger S."/>
            <person name="Wang M."/>
            <person name="Zifcakova L."/>
            <person name="Wipf D."/>
            <person name="Zambonelli A."/>
            <person name="Paolocci F."/>
            <person name="Nowrousian M."/>
            <person name="Ottonello S."/>
            <person name="Baldrian P."/>
            <person name="Spatafora J.W."/>
            <person name="Henrissat B."/>
            <person name="Nagy L.G."/>
            <person name="Aury J.M."/>
            <person name="Wincker P."/>
            <person name="Grigoriev I.V."/>
            <person name="Bonfante P."/>
            <person name="Martin F.M."/>
        </authorList>
    </citation>
    <scope>NUCLEOTIDE SEQUENCE [LARGE SCALE GENOMIC DNA]</scope>
    <source>
        <strain evidence="5 6">CCBAS932</strain>
    </source>
</reference>
<accession>A0A3N4KQ96</accession>
<keyword evidence="1" id="KW-0749">Sporulation</keyword>
<dbReference type="Proteomes" id="UP000277580">
    <property type="component" value="Unassembled WGS sequence"/>
</dbReference>
<evidence type="ECO:0000313" key="5">
    <source>
        <dbReference type="EMBL" id="RPB07935.1"/>
    </source>
</evidence>
<dbReference type="PROSITE" id="PS51299">
    <property type="entry name" value="HTH_APSES"/>
    <property type="match status" value="1"/>
</dbReference>
<evidence type="ECO:0000256" key="1">
    <source>
        <dbReference type="ARBA" id="ARBA00022969"/>
    </source>
</evidence>
<feature type="compositionally biased region" description="Polar residues" evidence="3">
    <location>
        <begin position="52"/>
        <end position="64"/>
    </location>
</feature>
<dbReference type="InterPro" id="IPR036887">
    <property type="entry name" value="HTH_APSES_sf"/>
</dbReference>
<dbReference type="GO" id="GO:0048315">
    <property type="term" value="P:conidium formation"/>
    <property type="evidence" value="ECO:0007669"/>
    <property type="project" value="UniProtKB-KW"/>
</dbReference>
<dbReference type="GO" id="GO:0044820">
    <property type="term" value="P:mitotic telomere tethering at nuclear periphery"/>
    <property type="evidence" value="ECO:0007669"/>
    <property type="project" value="TreeGrafter"/>
</dbReference>
<feature type="region of interest" description="Disordered" evidence="3">
    <location>
        <begin position="408"/>
        <end position="451"/>
    </location>
</feature>
<dbReference type="OrthoDB" id="5346159at2759"/>
<gene>
    <name evidence="5" type="ORF">P167DRAFT_549369</name>
</gene>
<feature type="compositionally biased region" description="Acidic residues" evidence="3">
    <location>
        <begin position="434"/>
        <end position="443"/>
    </location>
</feature>
<protein>
    <recommendedName>
        <fullName evidence="4">HTH APSES-type domain-containing protein</fullName>
    </recommendedName>
</protein>
<feature type="compositionally biased region" description="Low complexity" evidence="3">
    <location>
        <begin position="35"/>
        <end position="44"/>
    </location>
</feature>
<dbReference type="GO" id="GO:0070197">
    <property type="term" value="P:meiotic attachment of telomere to nuclear envelope"/>
    <property type="evidence" value="ECO:0007669"/>
    <property type="project" value="InterPro"/>
</dbReference>
<dbReference type="GO" id="GO:1990862">
    <property type="term" value="C:nuclear membrane complex Bqt3-Bqt4"/>
    <property type="evidence" value="ECO:0007669"/>
    <property type="project" value="InterPro"/>
</dbReference>
<organism evidence="5 6">
    <name type="scientific">Morchella conica CCBAS932</name>
    <dbReference type="NCBI Taxonomy" id="1392247"/>
    <lineage>
        <taxon>Eukaryota</taxon>
        <taxon>Fungi</taxon>
        <taxon>Dikarya</taxon>
        <taxon>Ascomycota</taxon>
        <taxon>Pezizomycotina</taxon>
        <taxon>Pezizomycetes</taxon>
        <taxon>Pezizales</taxon>
        <taxon>Morchellaceae</taxon>
        <taxon>Morchella</taxon>
    </lineage>
</organism>
<feature type="compositionally biased region" description="Low complexity" evidence="3">
    <location>
        <begin position="284"/>
        <end position="297"/>
    </location>
</feature>
<evidence type="ECO:0000256" key="3">
    <source>
        <dbReference type="SAM" id="MobiDB-lite"/>
    </source>
</evidence>
<proteinExistence type="predicted"/>
<dbReference type="InterPro" id="IPR037548">
    <property type="entry name" value="Bqt4"/>
</dbReference>
<feature type="compositionally biased region" description="Polar residues" evidence="3">
    <location>
        <begin position="299"/>
        <end position="314"/>
    </location>
</feature>
<feature type="region of interest" description="Disordered" evidence="3">
    <location>
        <begin position="1"/>
        <end position="64"/>
    </location>
</feature>
<name>A0A3N4KQ96_9PEZI</name>
<feature type="domain" description="HTH APSES-type" evidence="4">
    <location>
        <begin position="96"/>
        <end position="203"/>
    </location>
</feature>